<accession>A0AAD9Z5I3</accession>
<organism evidence="1 2">
    <name type="scientific">Lepraria neglecta</name>
    <dbReference type="NCBI Taxonomy" id="209136"/>
    <lineage>
        <taxon>Eukaryota</taxon>
        <taxon>Fungi</taxon>
        <taxon>Dikarya</taxon>
        <taxon>Ascomycota</taxon>
        <taxon>Pezizomycotina</taxon>
        <taxon>Lecanoromycetes</taxon>
        <taxon>OSLEUM clade</taxon>
        <taxon>Lecanoromycetidae</taxon>
        <taxon>Lecanorales</taxon>
        <taxon>Lecanorineae</taxon>
        <taxon>Stereocaulaceae</taxon>
        <taxon>Lepraria</taxon>
    </lineage>
</organism>
<sequence length="123" mass="14567">MNRHFPRTLTHISLSYITLPNPENFQLDRFDVLSHLELHECQNTGETLAGYEEPRLKHFTFRYSDLYSRILNYHLRDEDEEDFEPVPMEELIKFIYNFQSLNSLTVDLSSPAQDALIHKQLAP</sequence>
<evidence type="ECO:0000313" key="2">
    <source>
        <dbReference type="Proteomes" id="UP001276659"/>
    </source>
</evidence>
<name>A0AAD9Z5I3_9LECA</name>
<protein>
    <submittedName>
        <fullName evidence="1">Uncharacterized protein</fullName>
    </submittedName>
</protein>
<proteinExistence type="predicted"/>
<keyword evidence="2" id="KW-1185">Reference proteome</keyword>
<dbReference type="Proteomes" id="UP001276659">
    <property type="component" value="Unassembled WGS sequence"/>
</dbReference>
<feature type="non-terminal residue" evidence="1">
    <location>
        <position position="123"/>
    </location>
</feature>
<dbReference type="EMBL" id="JASNWA010000009">
    <property type="protein sequence ID" value="KAK3169868.1"/>
    <property type="molecule type" value="Genomic_DNA"/>
</dbReference>
<gene>
    <name evidence="1" type="ORF">OEA41_009252</name>
</gene>
<dbReference type="AlphaFoldDB" id="A0AAD9Z5I3"/>
<reference evidence="1" key="1">
    <citation type="submission" date="2022-11" db="EMBL/GenBank/DDBJ databases">
        <title>Chromosomal genome sequence assembly and mating type (MAT) locus characterization of the leprose asexual lichenized fungus Lepraria neglecta (Nyl.) Erichsen.</title>
        <authorList>
            <person name="Allen J.L."/>
            <person name="Pfeffer B."/>
        </authorList>
    </citation>
    <scope>NUCLEOTIDE SEQUENCE</scope>
    <source>
        <strain evidence="1">Allen 5258</strain>
    </source>
</reference>
<comment type="caution">
    <text evidence="1">The sequence shown here is derived from an EMBL/GenBank/DDBJ whole genome shotgun (WGS) entry which is preliminary data.</text>
</comment>
<evidence type="ECO:0000313" key="1">
    <source>
        <dbReference type="EMBL" id="KAK3169868.1"/>
    </source>
</evidence>